<dbReference type="InterPro" id="IPR003689">
    <property type="entry name" value="ZIP"/>
</dbReference>
<keyword evidence="4" id="KW-0864">Zinc transport</keyword>
<comment type="catalytic activity">
    <reaction evidence="7">
        <text>Zn(2+)(in) = Zn(2+)(out)</text>
        <dbReference type="Rhea" id="RHEA:29351"/>
        <dbReference type="ChEBI" id="CHEBI:29105"/>
    </reaction>
</comment>
<reference evidence="15" key="1">
    <citation type="submission" date="2008-10" db="EMBL/GenBank/DDBJ databases">
        <authorList>
            <consortium name="cGRASP (B.F. Koop &amp; W.S. Davidson)"/>
            <person name="Leong J."/>
            <person name="von Schalburg K."/>
            <person name="Cooper G."/>
            <person name="Moore R."/>
            <person name="Holt R."/>
            <person name="Davidson W.S."/>
            <person name="Koop B.F."/>
        </authorList>
    </citation>
    <scope>NUCLEOTIDE SEQUENCE</scope>
    <source>
        <tissue evidence="15">Brain</tissue>
    </source>
</reference>
<keyword evidence="4" id="KW-0406">Ion transport</keyword>
<dbReference type="GeneID" id="100194742"/>
<gene>
    <name evidence="15" type="primary">KE4</name>
    <name evidence="17 18" type="synonym">ke4</name>
</gene>
<name>B5X0Q9_SALSA</name>
<evidence type="ECO:0000256" key="4">
    <source>
        <dbReference type="ARBA" id="ARBA00022906"/>
    </source>
</evidence>
<dbReference type="GO" id="GO:0005385">
    <property type="term" value="F:zinc ion transmembrane transporter activity"/>
    <property type="evidence" value="ECO:0007669"/>
    <property type="project" value="TreeGrafter"/>
</dbReference>
<keyword evidence="6 13" id="KW-0472">Membrane</keyword>
<dbReference type="RefSeq" id="NP_001133243.1">
    <property type="nucleotide sequence ID" value="NM_001139771.1"/>
</dbReference>
<sequence length="414" mass="43695">MAHGRLLALTLFSGAVLLLATQLTVAHSHSHDHGHAHSHGGGGCDGHSHGSQKLHHGASKWSAEANLPPAESSHHGHAHDHGHKHEESGHGHTHGGEREGEKRDIVELWMQAIGATLLISAAPFFILFLIPVQSNTDQNKNLLKVLLSFASGGLLGDAFLHLIPHALVPHSHHGDEGHGHSHDSEESQDHGHSHGAAHGHMMSVGLWVLGGIVAFLVVEKFVRLLKEGHGHGHSHAAPKAKESDGEEKNKGEKDGKESKDEKTTDIKVSGYLNLAADFTHNFTDGLAIGASFLVGPAVGTVTTLTILLHEVPHEIGDFAILVQSGCTKKKAMCLQLLTALGALAGTACSLLAEGVGAAATAWILPFTAGGFVYIATVTVLPELLVGRSSLGQSVMEILAMLVGIYMMVLIAEYE</sequence>
<feature type="compositionally biased region" description="Basic and acidic residues" evidence="12">
    <location>
        <begin position="239"/>
        <end position="262"/>
    </location>
</feature>
<evidence type="ECO:0000313" key="17">
    <source>
        <dbReference type="RefSeq" id="NP_001133243.1"/>
    </source>
</evidence>
<proteinExistence type="evidence at transcript level"/>
<evidence type="ECO:0000313" key="15">
    <source>
        <dbReference type="EMBL" id="ACI32890.1"/>
    </source>
</evidence>
<feature type="compositionally biased region" description="Basic and acidic residues" evidence="12">
    <location>
        <begin position="83"/>
        <end position="100"/>
    </location>
</feature>
<dbReference type="PANTHER" id="PTHR16950:SF25">
    <property type="entry name" value="ZINC TRANSPORTER SLC39A7"/>
    <property type="match status" value="1"/>
</dbReference>
<evidence type="ECO:0000256" key="7">
    <source>
        <dbReference type="ARBA" id="ARBA00034634"/>
    </source>
</evidence>
<evidence type="ECO:0000256" key="1">
    <source>
        <dbReference type="ARBA" id="ARBA00004257"/>
    </source>
</evidence>
<feature type="region of interest" description="Disordered" evidence="12">
    <location>
        <begin position="30"/>
        <end position="100"/>
    </location>
</feature>
<feature type="transmembrane region" description="Helical" evidence="13">
    <location>
        <begin position="393"/>
        <end position="411"/>
    </location>
</feature>
<dbReference type="EMBL" id="BT044628">
    <property type="protein sequence ID" value="ACI32890.1"/>
    <property type="molecule type" value="mRNA"/>
</dbReference>
<evidence type="ECO:0000256" key="5">
    <source>
        <dbReference type="ARBA" id="ARBA00022989"/>
    </source>
</evidence>
<dbReference type="AlphaFoldDB" id="B5X0Q9"/>
<reference evidence="17 18" key="4">
    <citation type="submission" date="2025-04" db="UniProtKB">
        <authorList>
            <consortium name="RefSeq"/>
        </authorList>
    </citation>
    <scope>IDENTIFICATION</scope>
    <source>
        <tissue evidence="18">Muscle</tissue>
    </source>
</reference>
<dbReference type="PaxDb" id="8030-ENSSSAP00000048538"/>
<feature type="transmembrane region" description="Helical" evidence="13">
    <location>
        <begin position="142"/>
        <end position="163"/>
    </location>
</feature>
<dbReference type="RefSeq" id="XP_013996973.1">
    <property type="nucleotide sequence ID" value="XM_014141498.1"/>
</dbReference>
<evidence type="ECO:0000256" key="2">
    <source>
        <dbReference type="ARBA" id="ARBA00022448"/>
    </source>
</evidence>
<comment type="subcellular location">
    <subcellularLocation>
        <location evidence="1">Golgi apparatus</location>
        <location evidence="1">cis-Golgi network membrane</location>
        <topology evidence="1">Multi-pass membrane protein</topology>
    </subcellularLocation>
</comment>
<evidence type="ECO:0000256" key="3">
    <source>
        <dbReference type="ARBA" id="ARBA00022692"/>
    </source>
</evidence>
<comment type="similarity">
    <text evidence="8">Belongs to the ZIP transporter (TC 2.A.5) family. KE4/Catsup subfamily.</text>
</comment>
<keyword evidence="16" id="KW-1185">Reference proteome</keyword>
<dbReference type="Proteomes" id="UP001652741">
    <property type="component" value="Chromosome ssa14"/>
</dbReference>
<evidence type="ECO:0000313" key="16">
    <source>
        <dbReference type="Proteomes" id="UP001652741"/>
    </source>
</evidence>
<dbReference type="CTD" id="100194742"/>
<feature type="compositionally biased region" description="Basic and acidic residues" evidence="12">
    <location>
        <begin position="172"/>
        <end position="192"/>
    </location>
</feature>
<keyword evidence="4" id="KW-0862">Zinc</keyword>
<evidence type="ECO:0000313" key="18">
    <source>
        <dbReference type="RefSeq" id="XP_013996973.1"/>
    </source>
</evidence>
<feature type="transmembrane region" description="Helical" evidence="13">
    <location>
        <begin position="197"/>
        <end position="218"/>
    </location>
</feature>
<dbReference type="OrthoDB" id="200954at2759"/>
<dbReference type="GO" id="GO:0005794">
    <property type="term" value="C:Golgi apparatus"/>
    <property type="evidence" value="ECO:0007669"/>
    <property type="project" value="UniProtKB-SubCell"/>
</dbReference>
<evidence type="ECO:0000256" key="9">
    <source>
        <dbReference type="ARBA" id="ARBA00039859"/>
    </source>
</evidence>
<feature type="transmembrane region" description="Helical" evidence="13">
    <location>
        <begin position="333"/>
        <end position="352"/>
    </location>
</feature>
<protein>
    <recommendedName>
        <fullName evidence="9">Zinc transporter SLC39A7</fullName>
    </recommendedName>
    <alternativeName>
        <fullName evidence="10">Solute carrier family 39 member 7</fullName>
    </alternativeName>
    <alternativeName>
        <fullName evidence="11">Zrt-, Irt-like protein 7</fullName>
    </alternativeName>
</protein>
<reference evidence="15 17" key="2">
    <citation type="journal article" date="2010" name="BMC Genomics">
        <title>Salmo salar and Esox lucius full-length cDNA sequences reveal changes in evolutionary pressures on a post-tetraploidization genome.</title>
        <authorList>
            <person name="Leong J.S."/>
            <person name="Jantzen S.G."/>
            <person name="von Schalburg K.R."/>
            <person name="Cooper G.A."/>
            <person name="Messmer A.M."/>
            <person name="Liao N.Y."/>
            <person name="Munro S."/>
            <person name="Moore R."/>
            <person name="Holt R.A."/>
            <person name="Jones S.J."/>
            <person name="Davidson W.S."/>
            <person name="Koop B.F."/>
        </authorList>
    </citation>
    <scope>NUCLEOTIDE SEQUENCE</scope>
    <source>
        <tissue evidence="15">Brain</tissue>
    </source>
</reference>
<keyword evidence="3 13" id="KW-0812">Transmembrane</keyword>
<feature type="region of interest" description="Disordered" evidence="12">
    <location>
        <begin position="171"/>
        <end position="196"/>
    </location>
</feature>
<evidence type="ECO:0000256" key="6">
    <source>
        <dbReference type="ARBA" id="ARBA00023136"/>
    </source>
</evidence>
<dbReference type="KEGG" id="sasa:100194742"/>
<dbReference type="GO" id="GO:0016020">
    <property type="term" value="C:membrane"/>
    <property type="evidence" value="ECO:0007669"/>
    <property type="project" value="InterPro"/>
</dbReference>
<reference evidence="15" key="3">
    <citation type="submission" date="2010-08" db="EMBL/GenBank/DDBJ databases">
        <authorList>
            <consortium name="cGRASP (B.F. Koop &amp; W.S. Davidson)"/>
        </authorList>
    </citation>
    <scope>NUCLEOTIDE SEQUENCE</scope>
    <source>
        <tissue evidence="15">Brain</tissue>
    </source>
</reference>
<dbReference type="Bgee" id="ENSSSAG00000048841">
    <property type="expression patterns" value="Expressed in ovary and 24 other cell types or tissues"/>
</dbReference>
<evidence type="ECO:0000256" key="10">
    <source>
        <dbReference type="ARBA" id="ARBA00042780"/>
    </source>
</evidence>
<feature type="chain" id="PRO_5009732087" description="Zinc transporter SLC39A7" evidence="14 17">
    <location>
        <begin position="27"/>
        <end position="414"/>
    </location>
</feature>
<evidence type="ECO:0000256" key="14">
    <source>
        <dbReference type="SAM" id="SignalP"/>
    </source>
</evidence>
<keyword evidence="2" id="KW-0813">Transport</keyword>
<evidence type="ECO:0000256" key="13">
    <source>
        <dbReference type="SAM" id="Phobius"/>
    </source>
</evidence>
<organism evidence="15">
    <name type="scientific">Salmo salar</name>
    <name type="common">Atlantic salmon</name>
    <dbReference type="NCBI Taxonomy" id="8030"/>
    <lineage>
        <taxon>Eukaryota</taxon>
        <taxon>Metazoa</taxon>
        <taxon>Chordata</taxon>
        <taxon>Craniata</taxon>
        <taxon>Vertebrata</taxon>
        <taxon>Euteleostomi</taxon>
        <taxon>Actinopterygii</taxon>
        <taxon>Neopterygii</taxon>
        <taxon>Teleostei</taxon>
        <taxon>Protacanthopterygii</taxon>
        <taxon>Salmoniformes</taxon>
        <taxon>Salmonidae</taxon>
        <taxon>Salmoninae</taxon>
        <taxon>Salmo</taxon>
    </lineage>
</organism>
<evidence type="ECO:0000256" key="11">
    <source>
        <dbReference type="ARBA" id="ARBA00043053"/>
    </source>
</evidence>
<dbReference type="PANTHER" id="PTHR16950">
    <property type="entry name" value="ZINC TRANSPORTER SLC39A7 HISTIDINE-RICH MEMBRANE PROTEIN KE4"/>
    <property type="match status" value="1"/>
</dbReference>
<evidence type="ECO:0000256" key="8">
    <source>
        <dbReference type="ARBA" id="ARBA00038485"/>
    </source>
</evidence>
<feature type="transmembrane region" description="Helical" evidence="13">
    <location>
        <begin position="358"/>
        <end position="381"/>
    </location>
</feature>
<dbReference type="GO" id="GO:0006882">
    <property type="term" value="P:intracellular zinc ion homeostasis"/>
    <property type="evidence" value="ECO:0007669"/>
    <property type="project" value="TreeGrafter"/>
</dbReference>
<dbReference type="STRING" id="8030.ENSSSAP00000048538"/>
<keyword evidence="5 13" id="KW-1133">Transmembrane helix</keyword>
<feature type="signal peptide" evidence="14">
    <location>
        <begin position="1"/>
        <end position="26"/>
    </location>
</feature>
<feature type="transmembrane region" description="Helical" evidence="13">
    <location>
        <begin position="108"/>
        <end position="130"/>
    </location>
</feature>
<accession>B5X0Q9</accession>
<feature type="region of interest" description="Disordered" evidence="12">
    <location>
        <begin position="229"/>
        <end position="262"/>
    </location>
</feature>
<evidence type="ECO:0000256" key="12">
    <source>
        <dbReference type="SAM" id="MobiDB-lite"/>
    </source>
</evidence>
<dbReference type="Pfam" id="PF02535">
    <property type="entry name" value="Zip"/>
    <property type="match status" value="1"/>
</dbReference>
<keyword evidence="14 17" id="KW-0732">Signal</keyword>